<proteinExistence type="predicted"/>
<dbReference type="PANTHER" id="PTHR37751:SF1">
    <property type="entry name" value="LOW PROTEIN: M-PHASE INDUCER PHOSPHATASE-LIKE PROTEIN"/>
    <property type="match status" value="1"/>
</dbReference>
<organism evidence="1 2">
    <name type="scientific">Stylosanthes scabra</name>
    <dbReference type="NCBI Taxonomy" id="79078"/>
    <lineage>
        <taxon>Eukaryota</taxon>
        <taxon>Viridiplantae</taxon>
        <taxon>Streptophyta</taxon>
        <taxon>Embryophyta</taxon>
        <taxon>Tracheophyta</taxon>
        <taxon>Spermatophyta</taxon>
        <taxon>Magnoliopsida</taxon>
        <taxon>eudicotyledons</taxon>
        <taxon>Gunneridae</taxon>
        <taxon>Pentapetalae</taxon>
        <taxon>rosids</taxon>
        <taxon>fabids</taxon>
        <taxon>Fabales</taxon>
        <taxon>Fabaceae</taxon>
        <taxon>Papilionoideae</taxon>
        <taxon>50 kb inversion clade</taxon>
        <taxon>dalbergioids sensu lato</taxon>
        <taxon>Dalbergieae</taxon>
        <taxon>Pterocarpus clade</taxon>
        <taxon>Stylosanthes</taxon>
    </lineage>
</organism>
<dbReference type="EMBL" id="JASCZI010242485">
    <property type="protein sequence ID" value="MED6211215.1"/>
    <property type="molecule type" value="Genomic_DNA"/>
</dbReference>
<evidence type="ECO:0000313" key="2">
    <source>
        <dbReference type="Proteomes" id="UP001341840"/>
    </source>
</evidence>
<protein>
    <submittedName>
        <fullName evidence="1">Uncharacterized protein</fullName>
    </submittedName>
</protein>
<evidence type="ECO:0000313" key="1">
    <source>
        <dbReference type="EMBL" id="MED6211215.1"/>
    </source>
</evidence>
<dbReference type="Proteomes" id="UP001341840">
    <property type="component" value="Unassembled WGS sequence"/>
</dbReference>
<sequence>MALFAWEWDETGPAVFHMKHQSLNAFCQSSIISQLGHCCNRILLLDLVDELLSEILARPRLEQGLLVERVYVEERWGSFRGAKYEFLEDINGLIQMEEMERKVKEEREERLVMEIGKIILGMVAGKI</sequence>
<name>A0ABU6YMS1_9FABA</name>
<reference evidence="1 2" key="1">
    <citation type="journal article" date="2023" name="Plants (Basel)">
        <title>Bridging the Gap: Combining Genomics and Transcriptomics Approaches to Understand Stylosanthes scabra, an Orphan Legume from the Brazilian Caatinga.</title>
        <authorList>
            <person name="Ferreira-Neto J.R.C."/>
            <person name="da Silva M.D."/>
            <person name="Binneck E."/>
            <person name="de Melo N.F."/>
            <person name="da Silva R.H."/>
            <person name="de Melo A.L.T.M."/>
            <person name="Pandolfi V."/>
            <person name="Bustamante F.O."/>
            <person name="Brasileiro-Vidal A.C."/>
            <person name="Benko-Iseppon A.M."/>
        </authorList>
    </citation>
    <scope>NUCLEOTIDE SEQUENCE [LARGE SCALE GENOMIC DNA]</scope>
    <source>
        <tissue evidence="1">Leaves</tissue>
    </source>
</reference>
<comment type="caution">
    <text evidence="1">The sequence shown here is derived from an EMBL/GenBank/DDBJ whole genome shotgun (WGS) entry which is preliminary data.</text>
</comment>
<gene>
    <name evidence="1" type="ORF">PIB30_071590</name>
</gene>
<dbReference type="PANTHER" id="PTHR37751">
    <property type="entry name" value="LOW PROTEIN: M-PHASE INDUCER PHOSPHATASE-LIKE PROTEIN"/>
    <property type="match status" value="1"/>
</dbReference>
<accession>A0ABU6YMS1</accession>
<keyword evidence="2" id="KW-1185">Reference proteome</keyword>